<feature type="region of interest" description="Disordered" evidence="1">
    <location>
        <begin position="64"/>
        <end position="108"/>
    </location>
</feature>
<dbReference type="SUPFAM" id="SSF56436">
    <property type="entry name" value="C-type lectin-like"/>
    <property type="match status" value="1"/>
</dbReference>
<dbReference type="EMBL" id="CAWYQH010000108">
    <property type="protein sequence ID" value="CAK8688750.1"/>
    <property type="molecule type" value="Genomic_DNA"/>
</dbReference>
<dbReference type="SMART" id="SM00034">
    <property type="entry name" value="CLECT"/>
    <property type="match status" value="1"/>
</dbReference>
<evidence type="ECO:0000256" key="1">
    <source>
        <dbReference type="SAM" id="MobiDB-lite"/>
    </source>
</evidence>
<dbReference type="Gene3D" id="1.20.5.2280">
    <property type="match status" value="1"/>
</dbReference>
<evidence type="ECO:0000313" key="5">
    <source>
        <dbReference type="Proteomes" id="UP001642483"/>
    </source>
</evidence>
<dbReference type="InterPro" id="IPR001304">
    <property type="entry name" value="C-type_lectin-like"/>
</dbReference>
<keyword evidence="2" id="KW-1133">Transmembrane helix</keyword>
<dbReference type="InterPro" id="IPR016187">
    <property type="entry name" value="CTDL_fold"/>
</dbReference>
<accession>A0ABP0GAW3</accession>
<proteinExistence type="predicted"/>
<dbReference type="Pfam" id="PF00059">
    <property type="entry name" value="Lectin_C"/>
    <property type="match status" value="1"/>
</dbReference>
<feature type="compositionally biased region" description="Basic and acidic residues" evidence="1">
    <location>
        <begin position="64"/>
        <end position="82"/>
    </location>
</feature>
<evidence type="ECO:0000313" key="4">
    <source>
        <dbReference type="EMBL" id="CAK8688750.1"/>
    </source>
</evidence>
<name>A0ABP0GAW3_CLALP</name>
<dbReference type="PROSITE" id="PS50041">
    <property type="entry name" value="C_TYPE_LECTIN_2"/>
    <property type="match status" value="1"/>
</dbReference>
<dbReference type="Proteomes" id="UP001642483">
    <property type="component" value="Unassembled WGS sequence"/>
</dbReference>
<reference evidence="4 5" key="1">
    <citation type="submission" date="2024-02" db="EMBL/GenBank/DDBJ databases">
        <authorList>
            <person name="Daric V."/>
            <person name="Darras S."/>
        </authorList>
    </citation>
    <scope>NUCLEOTIDE SEQUENCE [LARGE SCALE GENOMIC DNA]</scope>
</reference>
<dbReference type="InterPro" id="IPR016186">
    <property type="entry name" value="C-type_lectin-like/link_sf"/>
</dbReference>
<keyword evidence="2" id="KW-0812">Transmembrane</keyword>
<gene>
    <name evidence="4" type="ORF">CVLEPA_LOCUS20730</name>
</gene>
<dbReference type="Gene3D" id="3.10.100.10">
    <property type="entry name" value="Mannose-Binding Protein A, subunit A"/>
    <property type="match status" value="1"/>
</dbReference>
<evidence type="ECO:0000259" key="3">
    <source>
        <dbReference type="PROSITE" id="PS50041"/>
    </source>
</evidence>
<dbReference type="CDD" id="cd00037">
    <property type="entry name" value="CLECT"/>
    <property type="match status" value="1"/>
</dbReference>
<sequence>MLKNRDTPSNPYRVPPQPTPVWIKVCLTLLFTFVFALSGSVIYLTLSPSRCSCGEVQERLERYEQTLREKTGNIPAEKDGESRSLPVPGTGVQSDQGQVENSGGFPDQSFKGLYTRMDQIDRRITGFDSRITNVERKVDRLSSTLTLSRDDEQPTGSFTPNDVDLASLQRVPQRITSLETFTDALSNKIEGYLSQKNQVCTDSSHYRYGVHCYVINEGRMTNRVAQDWCVRDHGKQASLIMLKNRFIQDFISSKLVYQTKTYWVGIKRQRSEPSGLTHHRDLTPAPIQAPLASRSPNQFEYVDGTRVQKNVWQMWRPRTSYSEDDPNYVGESKDCVALYFDSVRAEWRWDERTCSSQMGFICQYFILPSPTS</sequence>
<dbReference type="PANTHER" id="PTHR22801">
    <property type="entry name" value="LITHOSTATHINE"/>
    <property type="match status" value="1"/>
</dbReference>
<keyword evidence="5" id="KW-1185">Reference proteome</keyword>
<keyword evidence="2" id="KW-0472">Membrane</keyword>
<dbReference type="PANTHER" id="PTHR22801:SF63">
    <property type="entry name" value="C-TYPE LECTIN DOMAIN-CONTAINING PROTEIN"/>
    <property type="match status" value="1"/>
</dbReference>
<dbReference type="InterPro" id="IPR050801">
    <property type="entry name" value="Ca-Dep_Lectins_ImmuneDev"/>
</dbReference>
<feature type="compositionally biased region" description="Polar residues" evidence="1">
    <location>
        <begin position="91"/>
        <end position="101"/>
    </location>
</feature>
<feature type="transmembrane region" description="Helical" evidence="2">
    <location>
        <begin position="21"/>
        <end position="46"/>
    </location>
</feature>
<organism evidence="4 5">
    <name type="scientific">Clavelina lepadiformis</name>
    <name type="common">Light-bulb sea squirt</name>
    <name type="synonym">Ascidia lepadiformis</name>
    <dbReference type="NCBI Taxonomy" id="159417"/>
    <lineage>
        <taxon>Eukaryota</taxon>
        <taxon>Metazoa</taxon>
        <taxon>Chordata</taxon>
        <taxon>Tunicata</taxon>
        <taxon>Ascidiacea</taxon>
        <taxon>Aplousobranchia</taxon>
        <taxon>Clavelinidae</taxon>
        <taxon>Clavelina</taxon>
    </lineage>
</organism>
<evidence type="ECO:0000256" key="2">
    <source>
        <dbReference type="SAM" id="Phobius"/>
    </source>
</evidence>
<comment type="caution">
    <text evidence="4">The sequence shown here is derived from an EMBL/GenBank/DDBJ whole genome shotgun (WGS) entry which is preliminary data.</text>
</comment>
<feature type="domain" description="C-type lectin" evidence="3">
    <location>
        <begin position="208"/>
        <end position="363"/>
    </location>
</feature>
<protein>
    <recommendedName>
        <fullName evidence="3">C-type lectin domain-containing protein</fullName>
    </recommendedName>
</protein>